<evidence type="ECO:0000313" key="11">
    <source>
        <dbReference type="EMBL" id="KAF9886007.1"/>
    </source>
</evidence>
<keyword evidence="3 8" id="KW-0349">Heme</keyword>
<dbReference type="GO" id="GO:0020037">
    <property type="term" value="F:heme binding"/>
    <property type="evidence" value="ECO:0007669"/>
    <property type="project" value="InterPro"/>
</dbReference>
<name>A0AAD4CI00_ASPNN</name>
<comment type="cofactor">
    <cofactor evidence="1 8">
        <name>heme</name>
        <dbReference type="ChEBI" id="CHEBI:30413"/>
    </cofactor>
</comment>
<keyword evidence="10" id="KW-0175">Coiled coil</keyword>
<evidence type="ECO:0008006" key="13">
    <source>
        <dbReference type="Google" id="ProtNLM"/>
    </source>
</evidence>
<dbReference type="EMBL" id="VCAU01000085">
    <property type="protein sequence ID" value="KAF9886007.1"/>
    <property type="molecule type" value="Genomic_DNA"/>
</dbReference>
<dbReference type="PRINTS" id="PR00463">
    <property type="entry name" value="EP450I"/>
</dbReference>
<dbReference type="GO" id="GO:0004497">
    <property type="term" value="F:monooxygenase activity"/>
    <property type="evidence" value="ECO:0007669"/>
    <property type="project" value="UniProtKB-KW"/>
</dbReference>
<keyword evidence="4 8" id="KW-0479">Metal-binding</keyword>
<dbReference type="Pfam" id="PF00067">
    <property type="entry name" value="p450"/>
    <property type="match status" value="1"/>
</dbReference>
<feature type="coiled-coil region" evidence="10">
    <location>
        <begin position="268"/>
        <end position="295"/>
    </location>
</feature>
<evidence type="ECO:0000256" key="9">
    <source>
        <dbReference type="RuleBase" id="RU000461"/>
    </source>
</evidence>
<sequence length="495" mass="56599">MLLTSILALVAYGCVVAIYRLYFHPLSKFPGPKLAAITSIYEFYYNVLKDGLFVWEIEKMHREYGPIVRINPHELHINDHSFYDEIYTSSSSRRDKYWPYVKGLALPRSVVSTVPHQHHAIRRKHLSNFFSAQVVRSIEPLIHDHVAKLINRLAQFHRDKQTVDLNVLFNALTIDIISHYAYGANFNFLESGDLQTEVRESLIALTSGFHLMRFVPLDPTLIEKVPIPLLELLWPSAGKLMSTKRRIRAQAIDALGGVNQPEKETIFSTLVNSDLEQSEKSVQRLEDEAFLLLQAGSETTGHSLGVLMFYVLRDREVYRRVKEELLQVMPDPESKPSLAQLRALSYFSAVITESFRLAFGTMTRLPRVAPDEALVYKQWTIPPGTPLSQTAYLIHMDPSVFPEPEKFDPERWIRAGENRKKLESVLVNWSKGRRQCLGINLAYAEVYLAASQVFRRTDLTLLDTSLKCIQPVRDRIIILPESGGYHIRVAVDGVQ</sequence>
<evidence type="ECO:0000256" key="6">
    <source>
        <dbReference type="ARBA" id="ARBA00023004"/>
    </source>
</evidence>
<dbReference type="InterPro" id="IPR017972">
    <property type="entry name" value="Cyt_P450_CS"/>
</dbReference>
<dbReference type="InterPro" id="IPR002401">
    <property type="entry name" value="Cyt_P450_E_grp-I"/>
</dbReference>
<reference evidence="11" key="2">
    <citation type="submission" date="2020-02" db="EMBL/GenBank/DDBJ databases">
        <authorList>
            <person name="Gilchrist C.L.M."/>
            <person name="Chooi Y.-H."/>
        </authorList>
    </citation>
    <scope>NUCLEOTIDE SEQUENCE</scope>
    <source>
        <strain evidence="11">MST-FP2251</strain>
    </source>
</reference>
<dbReference type="SUPFAM" id="SSF48264">
    <property type="entry name" value="Cytochrome P450"/>
    <property type="match status" value="1"/>
</dbReference>
<dbReference type="AlphaFoldDB" id="A0AAD4CI00"/>
<dbReference type="PANTHER" id="PTHR24305">
    <property type="entry name" value="CYTOCHROME P450"/>
    <property type="match status" value="1"/>
</dbReference>
<evidence type="ECO:0000256" key="3">
    <source>
        <dbReference type="ARBA" id="ARBA00022617"/>
    </source>
</evidence>
<dbReference type="PROSITE" id="PS00086">
    <property type="entry name" value="CYTOCHROME_P450"/>
    <property type="match status" value="1"/>
</dbReference>
<dbReference type="InterPro" id="IPR036396">
    <property type="entry name" value="Cyt_P450_sf"/>
</dbReference>
<protein>
    <recommendedName>
        <fullName evidence="13">Cytochrome P450</fullName>
    </recommendedName>
</protein>
<gene>
    <name evidence="11" type="ORF">FE257_012188</name>
</gene>
<keyword evidence="7 9" id="KW-0503">Monooxygenase</keyword>
<evidence type="ECO:0000256" key="4">
    <source>
        <dbReference type="ARBA" id="ARBA00022723"/>
    </source>
</evidence>
<evidence type="ECO:0000256" key="10">
    <source>
        <dbReference type="SAM" id="Coils"/>
    </source>
</evidence>
<comment type="similarity">
    <text evidence="2 9">Belongs to the cytochrome P450 family.</text>
</comment>
<reference evidence="11" key="1">
    <citation type="journal article" date="2019" name="Beilstein J. Org. Chem.">
        <title>Nanangenines: drimane sesquiterpenoids as the dominant metabolite cohort of a novel Australian fungus, Aspergillus nanangensis.</title>
        <authorList>
            <person name="Lacey H.J."/>
            <person name="Gilchrist C.L.M."/>
            <person name="Crombie A."/>
            <person name="Kalaitzis J.A."/>
            <person name="Vuong D."/>
            <person name="Rutledge P.J."/>
            <person name="Turner P."/>
            <person name="Pitt J.I."/>
            <person name="Lacey E."/>
            <person name="Chooi Y.H."/>
            <person name="Piggott A.M."/>
        </authorList>
    </citation>
    <scope>NUCLEOTIDE SEQUENCE</scope>
    <source>
        <strain evidence="11">MST-FP2251</strain>
    </source>
</reference>
<dbReference type="InterPro" id="IPR050121">
    <property type="entry name" value="Cytochrome_P450_monoxygenase"/>
</dbReference>
<feature type="binding site" description="axial binding residue" evidence="8">
    <location>
        <position position="436"/>
    </location>
    <ligand>
        <name>heme</name>
        <dbReference type="ChEBI" id="CHEBI:30413"/>
    </ligand>
    <ligandPart>
        <name>Fe</name>
        <dbReference type="ChEBI" id="CHEBI:18248"/>
    </ligandPart>
</feature>
<organism evidence="11 12">
    <name type="scientific">Aspergillus nanangensis</name>
    <dbReference type="NCBI Taxonomy" id="2582783"/>
    <lineage>
        <taxon>Eukaryota</taxon>
        <taxon>Fungi</taxon>
        <taxon>Dikarya</taxon>
        <taxon>Ascomycota</taxon>
        <taxon>Pezizomycotina</taxon>
        <taxon>Eurotiomycetes</taxon>
        <taxon>Eurotiomycetidae</taxon>
        <taxon>Eurotiales</taxon>
        <taxon>Aspergillaceae</taxon>
        <taxon>Aspergillus</taxon>
        <taxon>Aspergillus subgen. Circumdati</taxon>
    </lineage>
</organism>
<evidence type="ECO:0000256" key="1">
    <source>
        <dbReference type="ARBA" id="ARBA00001971"/>
    </source>
</evidence>
<accession>A0AAD4CI00</accession>
<dbReference type="CDD" id="cd11062">
    <property type="entry name" value="CYP58-like"/>
    <property type="match status" value="1"/>
</dbReference>
<dbReference type="Proteomes" id="UP001194746">
    <property type="component" value="Unassembled WGS sequence"/>
</dbReference>
<dbReference type="Gene3D" id="1.10.630.10">
    <property type="entry name" value="Cytochrome P450"/>
    <property type="match status" value="1"/>
</dbReference>
<keyword evidence="12" id="KW-1185">Reference proteome</keyword>
<evidence type="ECO:0000256" key="8">
    <source>
        <dbReference type="PIRSR" id="PIRSR602401-1"/>
    </source>
</evidence>
<keyword evidence="6 8" id="KW-0408">Iron</keyword>
<evidence type="ECO:0000256" key="7">
    <source>
        <dbReference type="ARBA" id="ARBA00023033"/>
    </source>
</evidence>
<dbReference type="InterPro" id="IPR001128">
    <property type="entry name" value="Cyt_P450"/>
</dbReference>
<dbReference type="GO" id="GO:0005506">
    <property type="term" value="F:iron ion binding"/>
    <property type="evidence" value="ECO:0007669"/>
    <property type="project" value="InterPro"/>
</dbReference>
<dbReference type="GO" id="GO:0016705">
    <property type="term" value="F:oxidoreductase activity, acting on paired donors, with incorporation or reduction of molecular oxygen"/>
    <property type="evidence" value="ECO:0007669"/>
    <property type="project" value="InterPro"/>
</dbReference>
<evidence type="ECO:0000256" key="2">
    <source>
        <dbReference type="ARBA" id="ARBA00010617"/>
    </source>
</evidence>
<dbReference type="PANTHER" id="PTHR24305:SF157">
    <property type="entry name" value="N-ACETYLTRYPTOPHAN 6-HYDROXYLASE IVOC-RELATED"/>
    <property type="match status" value="1"/>
</dbReference>
<comment type="caution">
    <text evidence="11">The sequence shown here is derived from an EMBL/GenBank/DDBJ whole genome shotgun (WGS) entry which is preliminary data.</text>
</comment>
<evidence type="ECO:0000313" key="12">
    <source>
        <dbReference type="Proteomes" id="UP001194746"/>
    </source>
</evidence>
<proteinExistence type="inferred from homology"/>
<keyword evidence="5 9" id="KW-0560">Oxidoreductase</keyword>
<evidence type="ECO:0000256" key="5">
    <source>
        <dbReference type="ARBA" id="ARBA00023002"/>
    </source>
</evidence>